<name>A0A6H0SNL7_9MICC</name>
<feature type="compositionally biased region" description="Acidic residues" evidence="1">
    <location>
        <begin position="153"/>
        <end position="162"/>
    </location>
</feature>
<dbReference type="InterPro" id="IPR000601">
    <property type="entry name" value="PKD_dom"/>
</dbReference>
<dbReference type="InterPro" id="IPR012938">
    <property type="entry name" value="Glc/Sorbosone_DH"/>
</dbReference>
<keyword evidence="4" id="KW-1185">Reference proteome</keyword>
<dbReference type="InterPro" id="IPR011042">
    <property type="entry name" value="6-blade_b-propeller_TolB-like"/>
</dbReference>
<dbReference type="InterPro" id="IPR006311">
    <property type="entry name" value="TAT_signal"/>
</dbReference>
<dbReference type="InterPro" id="IPR035986">
    <property type="entry name" value="PKD_dom_sf"/>
</dbReference>
<evidence type="ECO:0000313" key="4">
    <source>
        <dbReference type="Proteomes" id="UP000502331"/>
    </source>
</evidence>
<dbReference type="Proteomes" id="UP000502331">
    <property type="component" value="Chromosome"/>
</dbReference>
<evidence type="ECO:0000256" key="1">
    <source>
        <dbReference type="SAM" id="MobiDB-lite"/>
    </source>
</evidence>
<evidence type="ECO:0000259" key="2">
    <source>
        <dbReference type="PROSITE" id="PS50093"/>
    </source>
</evidence>
<dbReference type="Gene3D" id="2.120.10.30">
    <property type="entry name" value="TolB, C-terminal domain"/>
    <property type="match status" value="1"/>
</dbReference>
<dbReference type="InterPro" id="IPR011041">
    <property type="entry name" value="Quinoprot_gluc/sorb_DH_b-prop"/>
</dbReference>
<dbReference type="SUPFAM" id="SSF49299">
    <property type="entry name" value="PKD domain"/>
    <property type="match status" value="1"/>
</dbReference>
<dbReference type="PROSITE" id="PS50093">
    <property type="entry name" value="PKD"/>
    <property type="match status" value="1"/>
</dbReference>
<dbReference type="Pfam" id="PF07995">
    <property type="entry name" value="GSDH"/>
    <property type="match status" value="1"/>
</dbReference>
<dbReference type="PROSITE" id="PS51318">
    <property type="entry name" value="TAT"/>
    <property type="match status" value="1"/>
</dbReference>
<dbReference type="GO" id="GO:0005975">
    <property type="term" value="P:carbohydrate metabolic process"/>
    <property type="evidence" value="ECO:0007669"/>
    <property type="project" value="UniProtKB-ARBA"/>
</dbReference>
<feature type="compositionally biased region" description="Polar residues" evidence="1">
    <location>
        <begin position="539"/>
        <end position="557"/>
    </location>
</feature>
<dbReference type="InterPro" id="IPR022409">
    <property type="entry name" value="PKD/Chitinase_dom"/>
</dbReference>
<dbReference type="PANTHER" id="PTHR19328">
    <property type="entry name" value="HEDGEHOG-INTERACTING PROTEIN"/>
    <property type="match status" value="1"/>
</dbReference>
<proteinExistence type="predicted"/>
<dbReference type="PANTHER" id="PTHR19328:SF75">
    <property type="entry name" value="ALDOSE SUGAR DEHYDROGENASE YLII"/>
    <property type="match status" value="1"/>
</dbReference>
<feature type="region of interest" description="Disordered" evidence="1">
    <location>
        <begin position="152"/>
        <end position="171"/>
    </location>
</feature>
<dbReference type="Pfam" id="PF18911">
    <property type="entry name" value="PKD_4"/>
    <property type="match status" value="1"/>
</dbReference>
<feature type="compositionally biased region" description="Basic and acidic residues" evidence="1">
    <location>
        <begin position="7"/>
        <end position="19"/>
    </location>
</feature>
<dbReference type="CDD" id="cd00146">
    <property type="entry name" value="PKD"/>
    <property type="match status" value="1"/>
</dbReference>
<dbReference type="RefSeq" id="WP_022875881.1">
    <property type="nucleotide sequence ID" value="NZ_CP032549.1"/>
</dbReference>
<dbReference type="Gene3D" id="2.60.40.10">
    <property type="entry name" value="Immunoglobulins"/>
    <property type="match status" value="1"/>
</dbReference>
<reference evidence="3 4" key="1">
    <citation type="submission" date="2018-09" db="EMBL/GenBank/DDBJ databases">
        <title>Glutamicibacter mishrai S5-52T (LMG 29155T = KCTC 39846T).</title>
        <authorList>
            <person name="Das S.K."/>
        </authorList>
    </citation>
    <scope>NUCLEOTIDE SEQUENCE [LARGE SCALE GENOMIC DNA]</scope>
    <source>
        <strain evidence="3 4">S5-52</strain>
    </source>
</reference>
<protein>
    <submittedName>
        <fullName evidence="3">PKD domain-containing protein</fullName>
    </submittedName>
</protein>
<dbReference type="InterPro" id="IPR013783">
    <property type="entry name" value="Ig-like_fold"/>
</dbReference>
<gene>
    <name evidence="3" type="ORF">D3791_13485</name>
</gene>
<dbReference type="EMBL" id="CP032549">
    <property type="protein sequence ID" value="QIV88029.1"/>
    <property type="molecule type" value="Genomic_DNA"/>
</dbReference>
<accession>A0A6H0SNL7</accession>
<feature type="domain" description="PKD" evidence="2">
    <location>
        <begin position="533"/>
        <end position="623"/>
    </location>
</feature>
<sequence length="733" mass="77833">MKVNRTGKSDSAARSERSVHPSNRRSLRLGAGLAAAAVLTSALVGVPASAAPNAAEASVPPDSAFQKVTLNDAPGEPIDLAVLPDGSVLHTTRAGKVWLNDAKSGVNSLAAELKVYQHDEEGLQSIALDPKFGTDGNNWVYLYYAPPMNTPVDDPETPDVNEGDAPTSGTAADFEPFNGVSRLSRFQFDGKSIDLDSEQQIIDVAATRGLCCHVGGDIVFDAEGNLYLSTGDDTNPFVSGGYSPIDENPASNPGFDAQRTAANTNDLRGKVLRITPKDGGGYTIPEGNLFDEGTEGARPEIFLMGLRNPFRIELNQRTGELYVGDYSPDASTPDPDRGPAGTGKWIVASKPGNYGWPYCATENLPYNDYDFATGTSGEKFDCAAPVNESPNNTGLTTLPPVAKADLWYGYGLSEEFPELGTGGIGPMAGPAYDYDAKATRGSHPVAWPSYFDGKPLFYEWTRDYIKGITLEDGAITAIDDVLASVVTDNPMDMEFGPDGALYVLEYGDGYFGENEDAQVARIDYVGVGGNRSPVAVASGTPTAGTSPLTVEFSSTGTEDADGDKLRYAWDFDSDGEVDSTEPNPTFTYEADGNYKATLTVTDVGGKHRGRHSSAEVNIEVGNQQPVIEFITPVPGQSFQFGDTVSYEVKVTDDQPVDCSLVEVSYILGHHTHGHPQTTTKGCTGTFVTTVPEGHDPAVDDLSAVFNATYTDKGDEGSDPLTGTAEVVLQASSN</sequence>
<dbReference type="SMART" id="SM00089">
    <property type="entry name" value="PKD"/>
    <property type="match status" value="1"/>
</dbReference>
<feature type="region of interest" description="Disordered" evidence="1">
    <location>
        <begin position="538"/>
        <end position="559"/>
    </location>
</feature>
<evidence type="ECO:0000313" key="3">
    <source>
        <dbReference type="EMBL" id="QIV88029.1"/>
    </source>
</evidence>
<dbReference type="SUPFAM" id="SSF50952">
    <property type="entry name" value="Soluble quinoprotein glucose dehydrogenase"/>
    <property type="match status" value="1"/>
</dbReference>
<feature type="region of interest" description="Disordered" evidence="1">
    <location>
        <begin position="1"/>
        <end position="25"/>
    </location>
</feature>
<dbReference type="AlphaFoldDB" id="A0A6H0SNL7"/>
<organism evidence="3 4">
    <name type="scientific">Glutamicibacter mishrai</name>
    <dbReference type="NCBI Taxonomy" id="1775880"/>
    <lineage>
        <taxon>Bacteria</taxon>
        <taxon>Bacillati</taxon>
        <taxon>Actinomycetota</taxon>
        <taxon>Actinomycetes</taxon>
        <taxon>Micrococcales</taxon>
        <taxon>Micrococcaceae</taxon>
        <taxon>Glutamicibacter</taxon>
    </lineage>
</organism>